<evidence type="ECO:0000313" key="7">
    <source>
        <dbReference type="EMBL" id="OAC98447.1"/>
    </source>
</evidence>
<protein>
    <recommendedName>
        <fullName evidence="3 5">NEDD8-activating enzyme E1 regulatory subunit</fullName>
    </recommendedName>
</protein>
<dbReference type="PANTHER" id="PTHR10953">
    <property type="entry name" value="UBIQUITIN-ACTIVATING ENZYME E1"/>
    <property type="match status" value="1"/>
</dbReference>
<comment type="function">
    <text evidence="5">Regulatory subunit of the dimeric UBA3-ULA1 E1 enzyme.</text>
</comment>
<dbReference type="STRING" id="747725.A0A168H752"/>
<proteinExistence type="inferred from homology"/>
<accession>A0A168H752</accession>
<keyword evidence="8" id="KW-1185">Reference proteome</keyword>
<dbReference type="GO" id="GO:0019781">
    <property type="term" value="F:NEDD8 activating enzyme activity"/>
    <property type="evidence" value="ECO:0007669"/>
    <property type="project" value="UniProtKB-UniRule"/>
</dbReference>
<evidence type="ECO:0000256" key="1">
    <source>
        <dbReference type="ARBA" id="ARBA00005032"/>
    </source>
</evidence>
<evidence type="ECO:0000256" key="2">
    <source>
        <dbReference type="ARBA" id="ARBA00006868"/>
    </source>
</evidence>
<comment type="pathway">
    <text evidence="1 5">Protein modification; protein neddylation.</text>
</comment>
<gene>
    <name evidence="7" type="ORF">MUCCIDRAFT_93359</name>
</gene>
<name>A0A168H752_MUCCL</name>
<dbReference type="SUPFAM" id="SSF69572">
    <property type="entry name" value="Activating enzymes of the ubiquitin-like proteins"/>
    <property type="match status" value="1"/>
</dbReference>
<dbReference type="GO" id="GO:0045116">
    <property type="term" value="P:protein neddylation"/>
    <property type="evidence" value="ECO:0007669"/>
    <property type="project" value="UniProtKB-UniRule"/>
</dbReference>
<dbReference type="AlphaFoldDB" id="A0A168H752"/>
<dbReference type="InterPro" id="IPR000594">
    <property type="entry name" value="ThiF_NAD_FAD-bd"/>
</dbReference>
<dbReference type="FunFam" id="3.40.50.720:FF:000475">
    <property type="entry name" value="NEDD8-activating enzyme E1 regulatory subunit"/>
    <property type="match status" value="1"/>
</dbReference>
<evidence type="ECO:0000313" key="8">
    <source>
        <dbReference type="Proteomes" id="UP000077051"/>
    </source>
</evidence>
<reference evidence="7 8" key="1">
    <citation type="submission" date="2015-06" db="EMBL/GenBank/DDBJ databases">
        <title>Expansion of signal transduction pathways in fungi by whole-genome duplication.</title>
        <authorList>
            <consortium name="DOE Joint Genome Institute"/>
            <person name="Corrochano L.M."/>
            <person name="Kuo A."/>
            <person name="Marcet-Houben M."/>
            <person name="Polaino S."/>
            <person name="Salamov A."/>
            <person name="Villalobos J.M."/>
            <person name="Alvarez M.I."/>
            <person name="Avalos J."/>
            <person name="Benito E.P."/>
            <person name="Benoit I."/>
            <person name="Burger G."/>
            <person name="Camino L.P."/>
            <person name="Canovas D."/>
            <person name="Cerda-Olmedo E."/>
            <person name="Cheng J.-F."/>
            <person name="Dominguez A."/>
            <person name="Elias M."/>
            <person name="Eslava A.P."/>
            <person name="Glaser F."/>
            <person name="Grimwood J."/>
            <person name="Gutierrez G."/>
            <person name="Heitman J."/>
            <person name="Henrissat B."/>
            <person name="Iturriaga E.A."/>
            <person name="Lang B.F."/>
            <person name="Lavin J.L."/>
            <person name="Lee S."/>
            <person name="Li W."/>
            <person name="Lindquist E."/>
            <person name="Lopez-Garcia S."/>
            <person name="Luque E.M."/>
            <person name="Marcos A.T."/>
            <person name="Martin J."/>
            <person name="Mccluskey K."/>
            <person name="Medina H.R."/>
            <person name="Miralles-Duran A."/>
            <person name="Miyazaki A."/>
            <person name="Munoz-Torres E."/>
            <person name="Oguiza J.A."/>
            <person name="Ohm R."/>
            <person name="Olmedo M."/>
            <person name="Orejas M."/>
            <person name="Ortiz-Castellanos L."/>
            <person name="Pisabarro A.G."/>
            <person name="Rodriguez-Romero J."/>
            <person name="Ruiz-Herrera J."/>
            <person name="Ruiz-Vazquez R."/>
            <person name="Sanz C."/>
            <person name="Schackwitz W."/>
            <person name="Schmutz J."/>
            <person name="Shahriari M."/>
            <person name="Shelest E."/>
            <person name="Silva-Franco F."/>
            <person name="Soanes D."/>
            <person name="Syed K."/>
            <person name="Tagua V.G."/>
            <person name="Talbot N.J."/>
            <person name="Thon M."/>
            <person name="De Vries R.P."/>
            <person name="Wiebenga A."/>
            <person name="Yadav J.S."/>
            <person name="Braun E.L."/>
            <person name="Baker S."/>
            <person name="Garre V."/>
            <person name="Horwitz B."/>
            <person name="Torres-Martinez S."/>
            <person name="Idnurm A."/>
            <person name="Herrera-Estrella A."/>
            <person name="Gabaldon T."/>
            <person name="Grigoriev I.V."/>
        </authorList>
    </citation>
    <scope>NUCLEOTIDE SEQUENCE [LARGE SCALE GENOMIC DNA]</scope>
    <source>
        <strain evidence="7 8">CBS 277.49</strain>
    </source>
</reference>
<dbReference type="Gene3D" id="3.40.50.720">
    <property type="entry name" value="NAD(P)-binding Rossmann-like Domain"/>
    <property type="match status" value="2"/>
</dbReference>
<dbReference type="OrthoDB" id="1708823at2759"/>
<dbReference type="InterPro" id="IPR030667">
    <property type="entry name" value="APP-BP1"/>
</dbReference>
<comment type="similarity">
    <text evidence="2 5">Belongs to the ubiquitin-activating E1 family. ULA1 subfamily.</text>
</comment>
<dbReference type="UniPathway" id="UPA00885"/>
<dbReference type="PIRSF" id="PIRSF039099">
    <property type="entry name" value="APP-BP1"/>
    <property type="match status" value="1"/>
</dbReference>
<sequence>MSTTTSTTIDLKTQKYDRQLRLWAATGQEALEQANICLIHANSTGCEIIKNLVLPGVGNVTIVDGDKASKDDIRSNFFLDPESIGESKAKSASELIQELNEDANVAFVEKDPYDLIDNQPDFFDPFTMIIAVNVPDSHLMKLSPLCMESGKSLIAVKSKGLVGMFTIQAPEHTVIETHPENVVDLRLSCPFQQLSDYVSTFDLDSLDQTDHSHIPFVVIILIYVEAWKKEHEGQAPQTYQQRQEFIKTLRAGMRTPDEENFEEAIANAWRLSPFSPISSEVRQIFEDPSCQSAHGNSPLFWILTRAVRDFVENEGGGQLPLSGKLPDMKSDTCNYINLQNVYRKKALSDLDAIKKRVAGLTEGSNVQIPEETVELFCKNAANIRVIQYKAMTENHVQPDKLVNLFKNEENFCYYFIYKAADRFQLEHGRLPASQADYDNLKHQVQSLMESMGITSEDAEEILATDTLNKVITNYVRFGDLETANMAALLGGLAAQEAIKLITHQYIPVNNTCVFNGITSTSSVYQL</sequence>
<dbReference type="GO" id="GO:0005737">
    <property type="term" value="C:cytoplasm"/>
    <property type="evidence" value="ECO:0007669"/>
    <property type="project" value="TreeGrafter"/>
</dbReference>
<comment type="caution">
    <text evidence="7">The sequence shown here is derived from an EMBL/GenBank/DDBJ whole genome shotgun (WGS) entry which is preliminary data.</text>
</comment>
<dbReference type="InterPro" id="IPR035985">
    <property type="entry name" value="Ubiquitin-activating_enz"/>
</dbReference>
<feature type="domain" description="THIF-type NAD/FAD binding fold" evidence="6">
    <location>
        <begin position="16"/>
        <end position="517"/>
    </location>
</feature>
<evidence type="ECO:0000256" key="4">
    <source>
        <dbReference type="ARBA" id="ARBA00022786"/>
    </source>
</evidence>
<dbReference type="VEuPathDB" id="FungiDB:MUCCIDRAFT_93359"/>
<dbReference type="Pfam" id="PF00899">
    <property type="entry name" value="ThiF"/>
    <property type="match status" value="1"/>
</dbReference>
<evidence type="ECO:0000259" key="6">
    <source>
        <dbReference type="Pfam" id="PF00899"/>
    </source>
</evidence>
<evidence type="ECO:0000256" key="5">
    <source>
        <dbReference type="PIRNR" id="PIRNR039099"/>
    </source>
</evidence>
<evidence type="ECO:0000256" key="3">
    <source>
        <dbReference type="ARBA" id="ARBA00015407"/>
    </source>
</evidence>
<organism evidence="7 8">
    <name type="scientific">Mucor lusitanicus CBS 277.49</name>
    <dbReference type="NCBI Taxonomy" id="747725"/>
    <lineage>
        <taxon>Eukaryota</taxon>
        <taxon>Fungi</taxon>
        <taxon>Fungi incertae sedis</taxon>
        <taxon>Mucoromycota</taxon>
        <taxon>Mucoromycotina</taxon>
        <taxon>Mucoromycetes</taxon>
        <taxon>Mucorales</taxon>
        <taxon>Mucorineae</taxon>
        <taxon>Mucoraceae</taxon>
        <taxon>Mucor</taxon>
    </lineage>
</organism>
<dbReference type="Proteomes" id="UP000077051">
    <property type="component" value="Unassembled WGS sequence"/>
</dbReference>
<dbReference type="InterPro" id="IPR045886">
    <property type="entry name" value="ThiF/MoeB/HesA"/>
</dbReference>
<dbReference type="PANTHER" id="PTHR10953:SF29">
    <property type="entry name" value="NEDD8-ACTIVATING ENZYME E1 REGULATORY SUBUNIT"/>
    <property type="match status" value="1"/>
</dbReference>
<dbReference type="EMBL" id="AMYB01000010">
    <property type="protein sequence ID" value="OAC98447.1"/>
    <property type="molecule type" value="Genomic_DNA"/>
</dbReference>
<keyword evidence="4 5" id="KW-0833">Ubl conjugation pathway</keyword>